<evidence type="ECO:0000256" key="5">
    <source>
        <dbReference type="ARBA" id="ARBA00003848"/>
    </source>
</evidence>
<dbReference type="SUPFAM" id="SSF53613">
    <property type="entry name" value="Ribokinase-like"/>
    <property type="match status" value="1"/>
</dbReference>
<evidence type="ECO:0000256" key="1">
    <source>
        <dbReference type="ARBA" id="ARBA00000151"/>
    </source>
</evidence>
<dbReference type="CDD" id="cd01169">
    <property type="entry name" value="HMPP_kinase"/>
    <property type="match status" value="1"/>
</dbReference>
<dbReference type="KEGG" id="cfk:CFRA_05985"/>
<dbReference type="PANTHER" id="PTHR20858:SF17">
    <property type="entry name" value="HYDROXYMETHYLPYRIMIDINE_PHOSPHOMETHYLPYRIMIDINE KINASE THI20-RELATED"/>
    <property type="match status" value="1"/>
</dbReference>
<evidence type="ECO:0000256" key="23">
    <source>
        <dbReference type="ARBA" id="ARBA00067202"/>
    </source>
</evidence>
<comment type="catalytic activity">
    <reaction evidence="1">
        <text>4-amino-5-hydroxymethyl-2-methylpyrimidine + ATP = 4-amino-2-methyl-5-(phosphooxymethyl)pyrimidine + ADP + H(+)</text>
        <dbReference type="Rhea" id="RHEA:23096"/>
        <dbReference type="ChEBI" id="CHEBI:15378"/>
        <dbReference type="ChEBI" id="CHEBI:16892"/>
        <dbReference type="ChEBI" id="CHEBI:30616"/>
        <dbReference type="ChEBI" id="CHEBI:58354"/>
        <dbReference type="ChEBI" id="CHEBI:456216"/>
        <dbReference type="EC" id="2.7.1.49"/>
    </reaction>
</comment>
<evidence type="ECO:0000256" key="6">
    <source>
        <dbReference type="ARBA" id="ARBA00004769"/>
    </source>
</evidence>
<organism evidence="26 27">
    <name type="scientific">Corynebacterium frankenforstense DSM 45800</name>
    <dbReference type="NCBI Taxonomy" id="1437875"/>
    <lineage>
        <taxon>Bacteria</taxon>
        <taxon>Bacillati</taxon>
        <taxon>Actinomycetota</taxon>
        <taxon>Actinomycetes</taxon>
        <taxon>Mycobacteriales</taxon>
        <taxon>Corynebacteriaceae</taxon>
        <taxon>Corynebacterium</taxon>
    </lineage>
</organism>
<sequence length="520" mass="54719">MASTQIPTVLAIAGTDPTGGAGLQADIKAISETGGFPLSVVTSLVAQNTCGVREVHTPPVDFLLAQLDAVFDDVRVDAVKIGMLGTAEVTEAVTGYLDAHPVKTLVLDPVMVATSGDRLLDSAAEAALRELCRRATVITPNLPELAVLAGEPEAEDLDAAVAQGARLAAELGCAVVVKGGHLSEERADNVWVSPAGATHPAPTARVATRNTHGTGCSLSSALAGRLAAGDEPGDALAWATGWLAEAIGHADALGIGEGNGPVDHTHRSRRLAAAAATTPWPEPASVPEALEAPEDLGALATEGLEARIEAAGPWTAALWRAAAGVAEAATTGEFVRRLTGGSLAKPQFDFYLHQDKLYLDDYSEALAEVGTHTPAGEDRLAWFHDAAETIETEAALHRAWFPEGADAEDPSPVTLGYTSFLRAAVRSEEPCVGAAAVLPCYWLYSEIGLRMAEHIREDHPYRAWLETYSDEGFITQTKAALARVERALAAGSPRGRARAVRAFLNSCHWEREFFDQASRA</sequence>
<dbReference type="NCBIfam" id="TIGR00097">
    <property type="entry name" value="HMP-P_kinase"/>
    <property type="match status" value="1"/>
</dbReference>
<dbReference type="UniPathway" id="UPA00060">
    <property type="reaction ID" value="UER00138"/>
</dbReference>
<comment type="similarity">
    <text evidence="20">In the N-terminal section; belongs to the thiamine-phosphate synthase family.</text>
</comment>
<keyword evidence="11" id="KW-0808">Transferase</keyword>
<dbReference type="AlphaFoldDB" id="A0A1L7CSP2"/>
<dbReference type="Pfam" id="PF08543">
    <property type="entry name" value="Phos_pyr_kin"/>
    <property type="match status" value="1"/>
</dbReference>
<evidence type="ECO:0000256" key="16">
    <source>
        <dbReference type="ARBA" id="ARBA00023268"/>
    </source>
</evidence>
<evidence type="ECO:0000256" key="8">
    <source>
        <dbReference type="ARBA" id="ARBA00012135"/>
    </source>
</evidence>
<comment type="function">
    <text evidence="4">Condenses 4-methyl-5-(beta-hydroxyethyl)thiazole monophosphate (THZ-P) and 2-methyl-4-amino-5-hydroxymethyl pyrimidine pyrophosphate (HMP-PP) to form thiamine monophosphate (TMP).</text>
</comment>
<keyword evidence="27" id="KW-1185">Reference proteome</keyword>
<evidence type="ECO:0000256" key="20">
    <source>
        <dbReference type="ARBA" id="ARBA00061283"/>
    </source>
</evidence>
<comment type="catalytic activity">
    <reaction evidence="2">
        <text>4-amino-2-methyl-5-(phosphooxymethyl)pyrimidine + ATP = 4-amino-2-methyl-5-(diphosphooxymethyl)pyrimidine + ADP</text>
        <dbReference type="Rhea" id="RHEA:19893"/>
        <dbReference type="ChEBI" id="CHEBI:30616"/>
        <dbReference type="ChEBI" id="CHEBI:57841"/>
        <dbReference type="ChEBI" id="CHEBI:58354"/>
        <dbReference type="ChEBI" id="CHEBI:456216"/>
        <dbReference type="EC" id="2.7.4.7"/>
    </reaction>
</comment>
<keyword evidence="16" id="KW-0511">Multifunctional enzyme</keyword>
<comment type="pathway">
    <text evidence="7">Cofactor biosynthesis; thiamine diphosphate biosynthesis; thiamine phosphate from 4-amino-2-methyl-5-diphosphomethylpyrimidine and 4-methyl-5-(2-phosphoethyl)-thiazole: step 1/1.</text>
</comment>
<comment type="catalytic activity">
    <reaction evidence="18">
        <text>2-(2-carboxy-4-methylthiazol-5-yl)ethyl phosphate + 4-amino-2-methyl-5-(diphosphooxymethyl)pyrimidine + 2 H(+) = thiamine phosphate + CO2 + diphosphate</text>
        <dbReference type="Rhea" id="RHEA:47848"/>
        <dbReference type="ChEBI" id="CHEBI:15378"/>
        <dbReference type="ChEBI" id="CHEBI:16526"/>
        <dbReference type="ChEBI" id="CHEBI:33019"/>
        <dbReference type="ChEBI" id="CHEBI:37575"/>
        <dbReference type="ChEBI" id="CHEBI:57841"/>
        <dbReference type="ChEBI" id="CHEBI:62890"/>
        <dbReference type="EC" id="2.5.1.3"/>
    </reaction>
</comment>
<dbReference type="NCBIfam" id="NF011301">
    <property type="entry name" value="PRK14713.1"/>
    <property type="match status" value="1"/>
</dbReference>
<dbReference type="OrthoDB" id="34166at2"/>
<dbReference type="GO" id="GO:0009229">
    <property type="term" value="P:thiamine diphosphate biosynthetic process"/>
    <property type="evidence" value="ECO:0007669"/>
    <property type="project" value="UniProtKB-UniPathway"/>
</dbReference>
<evidence type="ECO:0000256" key="22">
    <source>
        <dbReference type="ARBA" id="ARBA00061559"/>
    </source>
</evidence>
<evidence type="ECO:0000313" key="26">
    <source>
        <dbReference type="EMBL" id="APT88866.1"/>
    </source>
</evidence>
<comment type="catalytic activity">
    <reaction evidence="17">
        <text>4-methyl-5-(2-phosphooxyethyl)-thiazole + 4-amino-2-methyl-5-(diphosphooxymethyl)pyrimidine + H(+) = thiamine phosphate + diphosphate</text>
        <dbReference type="Rhea" id="RHEA:22328"/>
        <dbReference type="ChEBI" id="CHEBI:15378"/>
        <dbReference type="ChEBI" id="CHEBI:33019"/>
        <dbReference type="ChEBI" id="CHEBI:37575"/>
        <dbReference type="ChEBI" id="CHEBI:57841"/>
        <dbReference type="ChEBI" id="CHEBI:58296"/>
        <dbReference type="EC" id="2.5.1.3"/>
    </reaction>
</comment>
<dbReference type="GO" id="GO:0004789">
    <property type="term" value="F:thiamine-phosphate diphosphorylase activity"/>
    <property type="evidence" value="ECO:0007669"/>
    <property type="project" value="UniProtKB-EC"/>
</dbReference>
<dbReference type="GO" id="GO:0009228">
    <property type="term" value="P:thiamine biosynthetic process"/>
    <property type="evidence" value="ECO:0007669"/>
    <property type="project" value="UniProtKB-KW"/>
</dbReference>
<name>A0A1L7CSP2_9CORY</name>
<dbReference type="InterPro" id="IPR016084">
    <property type="entry name" value="Haem_Oase-like_multi-hlx"/>
</dbReference>
<dbReference type="CDD" id="cd19365">
    <property type="entry name" value="TenA_C-like"/>
    <property type="match status" value="1"/>
</dbReference>
<proteinExistence type="inferred from homology"/>
<evidence type="ECO:0000256" key="9">
    <source>
        <dbReference type="ARBA" id="ARBA00012830"/>
    </source>
</evidence>
<evidence type="ECO:0000256" key="19">
    <source>
        <dbReference type="ARBA" id="ARBA00047883"/>
    </source>
</evidence>
<dbReference type="RefSeq" id="WP_075663852.1">
    <property type="nucleotide sequence ID" value="NZ_CP009247.1"/>
</dbReference>
<dbReference type="GO" id="GO:0008972">
    <property type="term" value="F:phosphomethylpyrimidine kinase activity"/>
    <property type="evidence" value="ECO:0007669"/>
    <property type="project" value="UniProtKB-EC"/>
</dbReference>
<dbReference type="PANTHER" id="PTHR20858">
    <property type="entry name" value="PHOSPHOMETHYLPYRIMIDINE KINASE"/>
    <property type="match status" value="1"/>
</dbReference>
<dbReference type="EC" id="2.7.4.7" evidence="10"/>
<dbReference type="GO" id="GO:0005524">
    <property type="term" value="F:ATP binding"/>
    <property type="evidence" value="ECO:0007669"/>
    <property type="project" value="UniProtKB-KW"/>
</dbReference>
<dbReference type="Pfam" id="PF03070">
    <property type="entry name" value="TENA_THI-4"/>
    <property type="match status" value="1"/>
</dbReference>
<accession>A0A1L7CSP2</accession>
<evidence type="ECO:0000256" key="2">
    <source>
        <dbReference type="ARBA" id="ARBA00000565"/>
    </source>
</evidence>
<feature type="domain" description="Thiaminase-2/PQQC" evidence="24">
    <location>
        <begin position="333"/>
        <end position="519"/>
    </location>
</feature>
<evidence type="ECO:0000256" key="21">
    <source>
        <dbReference type="ARBA" id="ARBA00061288"/>
    </source>
</evidence>
<keyword evidence="15" id="KW-0784">Thiamine biosynthesis</keyword>
<comment type="function">
    <text evidence="5">Catalyzes the phosphorylation of hydroxymethylpyrimidine phosphate (HMP-P) to HMP-PP, and of HMP to HMP-P.</text>
</comment>
<evidence type="ECO:0000256" key="7">
    <source>
        <dbReference type="ARBA" id="ARBA00005165"/>
    </source>
</evidence>
<dbReference type="GO" id="GO:0016787">
    <property type="term" value="F:hydrolase activity"/>
    <property type="evidence" value="ECO:0007669"/>
    <property type="project" value="UniProtKB-KW"/>
</dbReference>
<keyword evidence="26" id="KW-0378">Hydrolase</keyword>
<gene>
    <name evidence="26" type="ORF">CFRA_05985</name>
</gene>
<dbReference type="SUPFAM" id="SSF48613">
    <property type="entry name" value="Heme oxygenase-like"/>
    <property type="match status" value="1"/>
</dbReference>
<evidence type="ECO:0000256" key="14">
    <source>
        <dbReference type="ARBA" id="ARBA00022840"/>
    </source>
</evidence>
<dbReference type="Gene3D" id="3.40.1190.20">
    <property type="match status" value="1"/>
</dbReference>
<comment type="similarity">
    <text evidence="22">In the C-terminal section; belongs to the thiaminase-2 family.</text>
</comment>
<dbReference type="EC" id="2.5.1.3" evidence="9"/>
<evidence type="ECO:0000259" key="24">
    <source>
        <dbReference type="Pfam" id="PF03070"/>
    </source>
</evidence>
<dbReference type="InterPro" id="IPR013749">
    <property type="entry name" value="PM/HMP-P_kinase-1"/>
</dbReference>
<dbReference type="InterPro" id="IPR029056">
    <property type="entry name" value="Ribokinase-like"/>
</dbReference>
<comment type="cofactor">
    <cofactor evidence="3">
        <name>Mg(2+)</name>
        <dbReference type="ChEBI" id="CHEBI:18420"/>
    </cofactor>
</comment>
<evidence type="ECO:0000256" key="15">
    <source>
        <dbReference type="ARBA" id="ARBA00022977"/>
    </source>
</evidence>
<dbReference type="Gene3D" id="1.20.910.10">
    <property type="entry name" value="Heme oxygenase-like"/>
    <property type="match status" value="1"/>
</dbReference>
<reference evidence="26 27" key="1">
    <citation type="submission" date="2014-08" db="EMBL/GenBank/DDBJ databases">
        <title>Complete genome sequence of Corynebacterium frankenforstense ST18(T) (=DSM 45800(T)), isolated from raw cow milk.</title>
        <authorList>
            <person name="Ruckert C."/>
            <person name="Albersmeier A."/>
            <person name="Winkler A."/>
            <person name="Lipski A."/>
            <person name="Kalinowski J."/>
        </authorList>
    </citation>
    <scope>NUCLEOTIDE SEQUENCE [LARGE SCALE GENOMIC DNA]</scope>
    <source>
        <strain evidence="26 27">ST18</strain>
    </source>
</reference>
<dbReference type="InterPro" id="IPR004399">
    <property type="entry name" value="HMP/HMP-P_kinase_dom"/>
</dbReference>
<evidence type="ECO:0000259" key="25">
    <source>
        <dbReference type="Pfam" id="PF08543"/>
    </source>
</evidence>
<dbReference type="FunFam" id="3.40.1190.20:FF:000003">
    <property type="entry name" value="Phosphomethylpyrimidine kinase ThiD"/>
    <property type="match status" value="1"/>
</dbReference>
<dbReference type="STRING" id="1437875.CFRA_05985"/>
<evidence type="ECO:0000313" key="27">
    <source>
        <dbReference type="Proteomes" id="UP000185434"/>
    </source>
</evidence>
<feature type="domain" description="Pyridoxamine kinase/Phosphomethylpyrimidine kinase" evidence="25">
    <location>
        <begin position="16"/>
        <end position="263"/>
    </location>
</feature>
<protein>
    <recommendedName>
        <fullName evidence="23">Thiamine biosynthesis multifunctional protein ThiED</fullName>
        <ecNumber evidence="9">2.5.1.3</ecNumber>
        <ecNumber evidence="8">2.7.1.49</ecNumber>
        <ecNumber evidence="10">2.7.4.7</ecNumber>
    </recommendedName>
</protein>
<dbReference type="InterPro" id="IPR004305">
    <property type="entry name" value="Thiaminase-2/PQQC"/>
</dbReference>
<dbReference type="GO" id="GO:0005829">
    <property type="term" value="C:cytosol"/>
    <property type="evidence" value="ECO:0007669"/>
    <property type="project" value="TreeGrafter"/>
</dbReference>
<keyword evidence="14" id="KW-0067">ATP-binding</keyword>
<keyword evidence="13" id="KW-0418">Kinase</keyword>
<evidence type="ECO:0000256" key="17">
    <source>
        <dbReference type="ARBA" id="ARBA00047334"/>
    </source>
</evidence>
<comment type="pathway">
    <text evidence="6">Cofactor biosynthesis; thiamine diphosphate biosynthesis; 4-amino-2-methyl-5-diphosphomethylpyrimidine from 5-amino-1-(5-phospho-D-ribosyl)imidazole: step 3/3.</text>
</comment>
<evidence type="ECO:0000256" key="12">
    <source>
        <dbReference type="ARBA" id="ARBA00022741"/>
    </source>
</evidence>
<evidence type="ECO:0000256" key="13">
    <source>
        <dbReference type="ARBA" id="ARBA00022777"/>
    </source>
</evidence>
<evidence type="ECO:0000256" key="4">
    <source>
        <dbReference type="ARBA" id="ARBA00003814"/>
    </source>
</evidence>
<comment type="catalytic activity">
    <reaction evidence="19">
        <text>2-[(2R,5Z)-2-carboxy-4-methylthiazol-5(2H)-ylidene]ethyl phosphate + 4-amino-2-methyl-5-(diphosphooxymethyl)pyrimidine + 2 H(+) = thiamine phosphate + CO2 + diphosphate</text>
        <dbReference type="Rhea" id="RHEA:47844"/>
        <dbReference type="ChEBI" id="CHEBI:15378"/>
        <dbReference type="ChEBI" id="CHEBI:16526"/>
        <dbReference type="ChEBI" id="CHEBI:33019"/>
        <dbReference type="ChEBI" id="CHEBI:37575"/>
        <dbReference type="ChEBI" id="CHEBI:57841"/>
        <dbReference type="ChEBI" id="CHEBI:62899"/>
        <dbReference type="EC" id="2.5.1.3"/>
    </reaction>
</comment>
<evidence type="ECO:0000256" key="10">
    <source>
        <dbReference type="ARBA" id="ARBA00012963"/>
    </source>
</evidence>
<keyword evidence="12" id="KW-0547">Nucleotide-binding</keyword>
<dbReference type="GO" id="GO:0008902">
    <property type="term" value="F:hydroxymethylpyrimidine kinase activity"/>
    <property type="evidence" value="ECO:0007669"/>
    <property type="project" value="UniProtKB-EC"/>
</dbReference>
<comment type="similarity">
    <text evidence="21">In the central section; belongs to the ThiD family.</text>
</comment>
<dbReference type="EMBL" id="CP009247">
    <property type="protein sequence ID" value="APT88866.1"/>
    <property type="molecule type" value="Genomic_DNA"/>
</dbReference>
<dbReference type="EC" id="2.7.1.49" evidence="8"/>
<evidence type="ECO:0000256" key="3">
    <source>
        <dbReference type="ARBA" id="ARBA00001946"/>
    </source>
</evidence>
<evidence type="ECO:0000256" key="11">
    <source>
        <dbReference type="ARBA" id="ARBA00022679"/>
    </source>
</evidence>
<dbReference type="Proteomes" id="UP000185434">
    <property type="component" value="Chromosome"/>
</dbReference>
<evidence type="ECO:0000256" key="18">
    <source>
        <dbReference type="ARBA" id="ARBA00047851"/>
    </source>
</evidence>